<dbReference type="EMBL" id="VSRR010000992">
    <property type="protein sequence ID" value="MPC21589.1"/>
    <property type="molecule type" value="Genomic_DNA"/>
</dbReference>
<organism evidence="1 2">
    <name type="scientific">Portunus trituberculatus</name>
    <name type="common">Swimming crab</name>
    <name type="synonym">Neptunus trituberculatus</name>
    <dbReference type="NCBI Taxonomy" id="210409"/>
    <lineage>
        <taxon>Eukaryota</taxon>
        <taxon>Metazoa</taxon>
        <taxon>Ecdysozoa</taxon>
        <taxon>Arthropoda</taxon>
        <taxon>Crustacea</taxon>
        <taxon>Multicrustacea</taxon>
        <taxon>Malacostraca</taxon>
        <taxon>Eumalacostraca</taxon>
        <taxon>Eucarida</taxon>
        <taxon>Decapoda</taxon>
        <taxon>Pleocyemata</taxon>
        <taxon>Brachyura</taxon>
        <taxon>Eubrachyura</taxon>
        <taxon>Portunoidea</taxon>
        <taxon>Portunidae</taxon>
        <taxon>Portuninae</taxon>
        <taxon>Portunus</taxon>
    </lineage>
</organism>
<proteinExistence type="predicted"/>
<comment type="caution">
    <text evidence="1">The sequence shown here is derived from an EMBL/GenBank/DDBJ whole genome shotgun (WGS) entry which is preliminary data.</text>
</comment>
<keyword evidence="2" id="KW-1185">Reference proteome</keyword>
<accession>A0A5B7DKJ8</accession>
<dbReference type="Proteomes" id="UP000324222">
    <property type="component" value="Unassembled WGS sequence"/>
</dbReference>
<reference evidence="1 2" key="1">
    <citation type="submission" date="2019-05" db="EMBL/GenBank/DDBJ databases">
        <title>Another draft genome of Portunus trituberculatus and its Hox gene families provides insights of decapod evolution.</title>
        <authorList>
            <person name="Jeong J.-H."/>
            <person name="Song I."/>
            <person name="Kim S."/>
            <person name="Choi T."/>
            <person name="Kim D."/>
            <person name="Ryu S."/>
            <person name="Kim W."/>
        </authorList>
    </citation>
    <scope>NUCLEOTIDE SEQUENCE [LARGE SCALE GENOMIC DNA]</scope>
    <source>
        <tissue evidence="1">Muscle</tissue>
    </source>
</reference>
<evidence type="ECO:0000313" key="1">
    <source>
        <dbReference type="EMBL" id="MPC21589.1"/>
    </source>
</evidence>
<dbReference type="AlphaFoldDB" id="A0A5B7DKJ8"/>
<sequence>MAGTVSWLSAVLHATKQRIHAFPTEPSVLITSSSSENATSPTGQLGLARIPTRAALTNYATQPPPLWNEIKGPSLSGIETIHTSYTSASHTPQVTSRSYLLPGLLKYTAPMKYYNVEASAAQDKLQHYHNVQSTLF</sequence>
<name>A0A5B7DKJ8_PORTR</name>
<evidence type="ECO:0000313" key="2">
    <source>
        <dbReference type="Proteomes" id="UP000324222"/>
    </source>
</evidence>
<protein>
    <submittedName>
        <fullName evidence="1">Uncharacterized protein</fullName>
    </submittedName>
</protein>
<gene>
    <name evidence="1" type="ORF">E2C01_014578</name>
</gene>